<dbReference type="Pfam" id="PF04452">
    <property type="entry name" value="Methyltrans_RNA"/>
    <property type="match status" value="1"/>
</dbReference>
<evidence type="ECO:0000256" key="2">
    <source>
        <dbReference type="ARBA" id="ARBA00005528"/>
    </source>
</evidence>
<comment type="subcellular location">
    <subcellularLocation>
        <location evidence="1 12">Cytoplasm</location>
    </subcellularLocation>
</comment>
<name>A0A8B6X1D2_9BURK</name>
<dbReference type="EC" id="2.1.1.193" evidence="3 12"/>
<dbReference type="Gene3D" id="2.40.240.20">
    <property type="entry name" value="Hypothetical PUA domain-like, domain 1"/>
    <property type="match status" value="1"/>
</dbReference>
<keyword evidence="7 12" id="KW-0489">Methyltransferase</keyword>
<dbReference type="InterPro" id="IPR046887">
    <property type="entry name" value="RsmE_PUA-like"/>
</dbReference>
<dbReference type="SUPFAM" id="SSF88697">
    <property type="entry name" value="PUA domain-like"/>
    <property type="match status" value="1"/>
</dbReference>
<keyword evidence="8 12" id="KW-0808">Transferase</keyword>
<dbReference type="NCBIfam" id="TIGR00046">
    <property type="entry name" value="RsmE family RNA methyltransferase"/>
    <property type="match status" value="1"/>
</dbReference>
<sequence>MNAVAPANLPRFFVDATLIENTTIALPPEVVRHIQVRRLGPSARVCLFNGHGGEFHAVLRDVGRDTVIAHVREHVVREAELPYAITLAQALCPGDKIDWIIEKAVELGVANFVPVQAERGIIKLVGDRAERRHGHWLGVIRAACEQCTRNTLPGLQPIRGVRDFIASHHAHFKLIASPRARRPLNEALLSHGAPLEGQTVTLLIGPEGGFTDAEEAFALQNGFHPISLGPRVLRTETAGLAAIATIQAVWGQ</sequence>
<evidence type="ECO:0000256" key="10">
    <source>
        <dbReference type="ARBA" id="ARBA00025699"/>
    </source>
</evidence>
<dbReference type="CDD" id="cd18084">
    <property type="entry name" value="RsmE-like"/>
    <property type="match status" value="1"/>
</dbReference>
<dbReference type="InterPro" id="IPR015947">
    <property type="entry name" value="PUA-like_sf"/>
</dbReference>
<evidence type="ECO:0000256" key="3">
    <source>
        <dbReference type="ARBA" id="ARBA00012328"/>
    </source>
</evidence>
<dbReference type="PANTHER" id="PTHR30027">
    <property type="entry name" value="RIBOSOMAL RNA SMALL SUBUNIT METHYLTRANSFERASE E"/>
    <property type="match status" value="1"/>
</dbReference>
<dbReference type="InterPro" id="IPR046886">
    <property type="entry name" value="RsmE_MTase_dom"/>
</dbReference>
<evidence type="ECO:0000259" key="13">
    <source>
        <dbReference type="Pfam" id="PF04452"/>
    </source>
</evidence>
<feature type="domain" description="Ribosomal RNA small subunit methyltransferase E methyltransferase" evidence="13">
    <location>
        <begin position="80"/>
        <end position="247"/>
    </location>
</feature>
<protein>
    <recommendedName>
        <fullName evidence="4 12">Ribosomal RNA small subunit methyltransferase E</fullName>
        <ecNumber evidence="3 12">2.1.1.193</ecNumber>
    </recommendedName>
</protein>
<evidence type="ECO:0000256" key="8">
    <source>
        <dbReference type="ARBA" id="ARBA00022679"/>
    </source>
</evidence>
<keyword evidence="5 12" id="KW-0963">Cytoplasm</keyword>
<dbReference type="RefSeq" id="WP_028310180.1">
    <property type="nucleotide sequence ID" value="NZ_AXWS01000007.1"/>
</dbReference>
<dbReference type="PIRSF" id="PIRSF015601">
    <property type="entry name" value="MTase_slr0722"/>
    <property type="match status" value="1"/>
</dbReference>
<organism evidence="15 16">
    <name type="scientific">Derxia gummosa DSM 723</name>
    <dbReference type="NCBI Taxonomy" id="1121388"/>
    <lineage>
        <taxon>Bacteria</taxon>
        <taxon>Pseudomonadati</taxon>
        <taxon>Pseudomonadota</taxon>
        <taxon>Betaproteobacteria</taxon>
        <taxon>Burkholderiales</taxon>
        <taxon>Alcaligenaceae</taxon>
        <taxon>Derxia</taxon>
    </lineage>
</organism>
<dbReference type="GO" id="GO:0070042">
    <property type="term" value="F:rRNA (uridine-N3-)-methyltransferase activity"/>
    <property type="evidence" value="ECO:0007669"/>
    <property type="project" value="TreeGrafter"/>
</dbReference>
<feature type="domain" description="Ribosomal RNA small subunit methyltransferase E PUA-like" evidence="14">
    <location>
        <begin position="27"/>
        <end position="70"/>
    </location>
</feature>
<reference evidence="16" key="1">
    <citation type="submission" date="2025-08" db="UniProtKB">
        <authorList>
            <consortium name="RefSeq"/>
        </authorList>
    </citation>
    <scope>IDENTIFICATION</scope>
</reference>
<keyword evidence="15" id="KW-1185">Reference proteome</keyword>
<comment type="similarity">
    <text evidence="2 12">Belongs to the RNA methyltransferase RsmE family.</text>
</comment>
<dbReference type="OrthoDB" id="9815641at2"/>
<keyword evidence="9 12" id="KW-0949">S-adenosyl-L-methionine</keyword>
<proteinExistence type="inferred from homology"/>
<evidence type="ECO:0000256" key="7">
    <source>
        <dbReference type="ARBA" id="ARBA00022603"/>
    </source>
</evidence>
<dbReference type="InterPro" id="IPR029028">
    <property type="entry name" value="Alpha/beta_knot_MTases"/>
</dbReference>
<dbReference type="PANTHER" id="PTHR30027:SF3">
    <property type="entry name" value="16S RRNA (URACIL(1498)-N(3))-METHYLTRANSFERASE"/>
    <property type="match status" value="1"/>
</dbReference>
<keyword evidence="6 12" id="KW-0698">rRNA processing</keyword>
<comment type="function">
    <text evidence="10 12">Specifically methylates the N3 position of the uracil ring of uridine 1498 (m3U1498) in 16S rRNA. Acts on the fully assembled 30S ribosomal subunit.</text>
</comment>
<evidence type="ECO:0000256" key="6">
    <source>
        <dbReference type="ARBA" id="ARBA00022552"/>
    </source>
</evidence>
<comment type="catalytic activity">
    <reaction evidence="11 12">
        <text>uridine(1498) in 16S rRNA + S-adenosyl-L-methionine = N(3)-methyluridine(1498) in 16S rRNA + S-adenosyl-L-homocysteine + H(+)</text>
        <dbReference type="Rhea" id="RHEA:42920"/>
        <dbReference type="Rhea" id="RHEA-COMP:10283"/>
        <dbReference type="Rhea" id="RHEA-COMP:10284"/>
        <dbReference type="ChEBI" id="CHEBI:15378"/>
        <dbReference type="ChEBI" id="CHEBI:57856"/>
        <dbReference type="ChEBI" id="CHEBI:59789"/>
        <dbReference type="ChEBI" id="CHEBI:65315"/>
        <dbReference type="ChEBI" id="CHEBI:74502"/>
        <dbReference type="EC" id="2.1.1.193"/>
    </reaction>
</comment>
<evidence type="ECO:0000256" key="11">
    <source>
        <dbReference type="ARBA" id="ARBA00047944"/>
    </source>
</evidence>
<evidence type="ECO:0000313" key="15">
    <source>
        <dbReference type="Proteomes" id="UP000675920"/>
    </source>
</evidence>
<evidence type="ECO:0000256" key="4">
    <source>
        <dbReference type="ARBA" id="ARBA00013673"/>
    </source>
</evidence>
<dbReference type="AlphaFoldDB" id="A0A8B6X1D2"/>
<dbReference type="Gene3D" id="3.40.1280.10">
    <property type="match status" value="1"/>
</dbReference>
<dbReference type="InterPro" id="IPR006700">
    <property type="entry name" value="RsmE"/>
</dbReference>
<dbReference type="NCBIfam" id="NF008692">
    <property type="entry name" value="PRK11713.1-5"/>
    <property type="match status" value="1"/>
</dbReference>
<evidence type="ECO:0000256" key="9">
    <source>
        <dbReference type="ARBA" id="ARBA00022691"/>
    </source>
</evidence>
<evidence type="ECO:0000256" key="12">
    <source>
        <dbReference type="PIRNR" id="PIRNR015601"/>
    </source>
</evidence>
<dbReference type="GO" id="GO:0070475">
    <property type="term" value="P:rRNA base methylation"/>
    <property type="evidence" value="ECO:0007669"/>
    <property type="project" value="TreeGrafter"/>
</dbReference>
<dbReference type="GO" id="GO:0005737">
    <property type="term" value="C:cytoplasm"/>
    <property type="evidence" value="ECO:0007669"/>
    <property type="project" value="UniProtKB-SubCell"/>
</dbReference>
<dbReference type="Pfam" id="PF20260">
    <property type="entry name" value="PUA_4"/>
    <property type="match status" value="1"/>
</dbReference>
<evidence type="ECO:0000256" key="5">
    <source>
        <dbReference type="ARBA" id="ARBA00022490"/>
    </source>
</evidence>
<dbReference type="Proteomes" id="UP000675920">
    <property type="component" value="Unplaced"/>
</dbReference>
<evidence type="ECO:0000256" key="1">
    <source>
        <dbReference type="ARBA" id="ARBA00004496"/>
    </source>
</evidence>
<evidence type="ECO:0000313" key="16">
    <source>
        <dbReference type="RefSeq" id="WP_028310180.1"/>
    </source>
</evidence>
<evidence type="ECO:0000259" key="14">
    <source>
        <dbReference type="Pfam" id="PF20260"/>
    </source>
</evidence>
<dbReference type="SUPFAM" id="SSF75217">
    <property type="entry name" value="alpha/beta knot"/>
    <property type="match status" value="1"/>
</dbReference>
<dbReference type="InterPro" id="IPR029026">
    <property type="entry name" value="tRNA_m1G_MTases_N"/>
</dbReference>
<accession>A0A8B6X1D2</accession>